<keyword evidence="3" id="KW-1185">Reference proteome</keyword>
<feature type="domain" description="Hyaluronan/mRNA-binding protein" evidence="1">
    <location>
        <begin position="13"/>
        <end position="67"/>
    </location>
</feature>
<dbReference type="Proteomes" id="UP000242146">
    <property type="component" value="Unassembled WGS sequence"/>
</dbReference>
<organism evidence="2 3">
    <name type="scientific">Hesseltinella vesiculosa</name>
    <dbReference type="NCBI Taxonomy" id="101127"/>
    <lineage>
        <taxon>Eukaryota</taxon>
        <taxon>Fungi</taxon>
        <taxon>Fungi incertae sedis</taxon>
        <taxon>Mucoromycota</taxon>
        <taxon>Mucoromycotina</taxon>
        <taxon>Mucoromycetes</taxon>
        <taxon>Mucorales</taxon>
        <taxon>Cunninghamellaceae</taxon>
        <taxon>Hesseltinella</taxon>
    </lineage>
</organism>
<comment type="caution">
    <text evidence="2">The sequence shown here is derived from an EMBL/GenBank/DDBJ whole genome shotgun (WGS) entry which is preliminary data.</text>
</comment>
<evidence type="ECO:0000259" key="1">
    <source>
        <dbReference type="Pfam" id="PF04774"/>
    </source>
</evidence>
<dbReference type="InterPro" id="IPR006861">
    <property type="entry name" value="HABP4_PAIRBP1-bd"/>
</dbReference>
<sequence>MTRSKDNIYSYSHDRHVARNGADIRGTVKKAGAGHGNWGSYADEIAIVEEDNKYEPMSHHRQKLVDQETFQNLRQHEQNS</sequence>
<accession>A0A1X2GX59</accession>
<dbReference type="EMBL" id="MCGT01000001">
    <property type="protein sequence ID" value="ORX62683.1"/>
    <property type="molecule type" value="Genomic_DNA"/>
</dbReference>
<evidence type="ECO:0000313" key="3">
    <source>
        <dbReference type="Proteomes" id="UP000242146"/>
    </source>
</evidence>
<evidence type="ECO:0000313" key="2">
    <source>
        <dbReference type="EMBL" id="ORX62683.1"/>
    </source>
</evidence>
<dbReference type="Pfam" id="PF04774">
    <property type="entry name" value="HABP4_PAI-RBP1"/>
    <property type="match status" value="1"/>
</dbReference>
<reference evidence="2 3" key="1">
    <citation type="submission" date="2016-07" db="EMBL/GenBank/DDBJ databases">
        <title>Pervasive Adenine N6-methylation of Active Genes in Fungi.</title>
        <authorList>
            <consortium name="DOE Joint Genome Institute"/>
            <person name="Mondo S.J."/>
            <person name="Dannebaum R.O."/>
            <person name="Kuo R.C."/>
            <person name="Labutti K."/>
            <person name="Haridas S."/>
            <person name="Kuo A."/>
            <person name="Salamov A."/>
            <person name="Ahrendt S.R."/>
            <person name="Lipzen A."/>
            <person name="Sullivan W."/>
            <person name="Andreopoulos W.B."/>
            <person name="Clum A."/>
            <person name="Lindquist E."/>
            <person name="Daum C."/>
            <person name="Ramamoorthy G.K."/>
            <person name="Gryganskyi A."/>
            <person name="Culley D."/>
            <person name="Magnuson J.K."/>
            <person name="James T.Y."/>
            <person name="O'Malley M.A."/>
            <person name="Stajich J.E."/>
            <person name="Spatafora J.W."/>
            <person name="Visel A."/>
            <person name="Grigoriev I.V."/>
        </authorList>
    </citation>
    <scope>NUCLEOTIDE SEQUENCE [LARGE SCALE GENOMIC DNA]</scope>
    <source>
        <strain evidence="2 3">NRRL 3301</strain>
    </source>
</reference>
<protein>
    <recommendedName>
        <fullName evidence="1">Hyaluronan/mRNA-binding protein domain-containing protein</fullName>
    </recommendedName>
</protein>
<dbReference type="OrthoDB" id="2122308at2759"/>
<gene>
    <name evidence="2" type="ORF">DM01DRAFT_1003459</name>
</gene>
<proteinExistence type="predicted"/>
<name>A0A1X2GX59_9FUNG</name>
<dbReference type="AlphaFoldDB" id="A0A1X2GX59"/>